<reference evidence="2" key="1">
    <citation type="submission" date="2017-09" db="EMBL/GenBank/DDBJ databases">
        <title>Depth-based differentiation of microbial function through sediment-hosted aquifers and enrichment of novel symbionts in the deep terrestrial subsurface.</title>
        <authorList>
            <person name="Probst A.J."/>
            <person name="Ladd B."/>
            <person name="Jarett J.K."/>
            <person name="Geller-Mcgrath D.E."/>
            <person name="Sieber C.M.K."/>
            <person name="Emerson J.B."/>
            <person name="Anantharaman K."/>
            <person name="Thomas B.C."/>
            <person name="Malmstrom R."/>
            <person name="Stieglmeier M."/>
            <person name="Klingl A."/>
            <person name="Woyke T."/>
            <person name="Ryan C.M."/>
            <person name="Banfield J.F."/>
        </authorList>
    </citation>
    <scope>NUCLEOTIDE SEQUENCE [LARGE SCALE GENOMIC DNA]</scope>
</reference>
<gene>
    <name evidence="1" type="ORF">COT91_02620</name>
</gene>
<dbReference type="Proteomes" id="UP000230557">
    <property type="component" value="Unassembled WGS sequence"/>
</dbReference>
<protein>
    <submittedName>
        <fullName evidence="1">Uncharacterized protein</fullName>
    </submittedName>
</protein>
<evidence type="ECO:0000313" key="1">
    <source>
        <dbReference type="EMBL" id="PIR97205.1"/>
    </source>
</evidence>
<organism evidence="1 2">
    <name type="scientific">Candidatus Doudnabacteria bacterium CG10_big_fil_rev_8_21_14_0_10_41_10</name>
    <dbReference type="NCBI Taxonomy" id="1974551"/>
    <lineage>
        <taxon>Bacteria</taxon>
        <taxon>Candidatus Doudnaibacteriota</taxon>
    </lineage>
</organism>
<dbReference type="EMBL" id="PFAJ01000036">
    <property type="protein sequence ID" value="PIR97205.1"/>
    <property type="molecule type" value="Genomic_DNA"/>
</dbReference>
<proteinExistence type="predicted"/>
<accession>A0A2H0VDN4</accession>
<dbReference type="AlphaFoldDB" id="A0A2H0VDN4"/>
<comment type="caution">
    <text evidence="1">The sequence shown here is derived from an EMBL/GenBank/DDBJ whole genome shotgun (WGS) entry which is preliminary data.</text>
</comment>
<evidence type="ECO:0000313" key="2">
    <source>
        <dbReference type="Proteomes" id="UP000230557"/>
    </source>
</evidence>
<sequence>MDGNTLAKGTGTGSIRITMSARSDQDYKGGSCIDNFFLVDLAKHPDFNAILSDSQYKTVMISAFDGTSYSDCNTANFIDPNFYTPENIQKM</sequence>
<name>A0A2H0VDN4_9BACT</name>